<dbReference type="EMBL" id="LT963352">
    <property type="protein sequence ID" value="SOR76596.1"/>
    <property type="molecule type" value="Genomic_DNA"/>
</dbReference>
<dbReference type="RefSeq" id="WP_010042632.1">
    <property type="nucleotide sequence ID" value="NZ_LT962942.1"/>
</dbReference>
<evidence type="ECO:0000313" key="3">
    <source>
        <dbReference type="Proteomes" id="UP000235464"/>
    </source>
</evidence>
<name>A0A2N9AZU2_STRCX</name>
<dbReference type="OrthoDB" id="4578613at2"/>
<reference evidence="3" key="1">
    <citation type="submission" date="2017-11" db="EMBL/GenBank/DDBJ databases">
        <authorList>
            <person name="Wibberg D."/>
        </authorList>
    </citation>
    <scope>NUCLEOTIDE SEQUENCE [LARGE SCALE GENOMIC DNA]</scope>
</reference>
<dbReference type="Pfam" id="PF05621">
    <property type="entry name" value="TniB"/>
    <property type="match status" value="1"/>
</dbReference>
<dbReference type="Gene3D" id="3.40.50.300">
    <property type="entry name" value="P-loop containing nucleotide triphosphate hydrolases"/>
    <property type="match status" value="1"/>
</dbReference>
<dbReference type="AlphaFoldDB" id="A0A2N9AZU2"/>
<dbReference type="InterPro" id="IPR027417">
    <property type="entry name" value="P-loop_NTPase"/>
</dbReference>
<dbReference type="SUPFAM" id="SSF52540">
    <property type="entry name" value="P-loop containing nucleoside triphosphate hydrolases"/>
    <property type="match status" value="1"/>
</dbReference>
<proteinExistence type="predicted"/>
<protein>
    <submittedName>
        <fullName evidence="2">Bacterial TniB protein</fullName>
    </submittedName>
</protein>
<gene>
    <name evidence="2" type="ORF">SCNRRL3882_0080</name>
</gene>
<evidence type="ECO:0000256" key="1">
    <source>
        <dbReference type="SAM" id="MobiDB-lite"/>
    </source>
</evidence>
<evidence type="ECO:0000313" key="2">
    <source>
        <dbReference type="EMBL" id="SOR76596.1"/>
    </source>
</evidence>
<dbReference type="Proteomes" id="UP000235464">
    <property type="component" value="Chromosome I"/>
</dbReference>
<accession>A0A2N9AZU2</accession>
<keyword evidence="3" id="KW-1185">Reference proteome</keyword>
<dbReference type="InterPro" id="IPR008868">
    <property type="entry name" value="TniB"/>
</dbReference>
<feature type="region of interest" description="Disordered" evidence="1">
    <location>
        <begin position="332"/>
        <end position="352"/>
    </location>
</feature>
<sequence length="352" mass="38990">MVTDAPADSTLHDGARAAAYAPPTTRDGWQQFVAAPPLQPHPAADEDWSLEERLDYHSRFVVLTTPAMERISLSLRRLMLLNRRQQGTARRGLIVSGPPTTGKTTTLLEMGRTFELAEQRRHPGSTDRLPVVFLAVPPASTPKMLVSEFARFLGIPIATRMNQAQITDAVCHLLCLLETKLVLVDDVHLLDTRTRSGAETSDQMKHLGERIPATFVYAGVDVEASPLLTGPRGAQLAGRFTLIRNTALPCATEEQREIWRSLVTDMEQALRLRHHTPHTLARHSDYLHQRTGGVMGSLSHLIREAALTALLDGSEKITKKLLAGIQLDIRAEQQARPPRKRLPRPRSHNAGS</sequence>
<feature type="compositionally biased region" description="Basic residues" evidence="1">
    <location>
        <begin position="337"/>
        <end position="352"/>
    </location>
</feature>
<organism evidence="2 3">
    <name type="scientific">Streptomyces chartreusis NRRL 3882</name>
    <dbReference type="NCBI Taxonomy" id="1079985"/>
    <lineage>
        <taxon>Bacteria</taxon>
        <taxon>Bacillati</taxon>
        <taxon>Actinomycetota</taxon>
        <taxon>Actinomycetes</taxon>
        <taxon>Kitasatosporales</taxon>
        <taxon>Streptomycetaceae</taxon>
        <taxon>Streptomyces</taxon>
    </lineage>
</organism>